<evidence type="ECO:0000256" key="1">
    <source>
        <dbReference type="ARBA" id="ARBA00006285"/>
    </source>
</evidence>
<keyword evidence="4" id="KW-0326">Glycosidase</keyword>
<dbReference type="PRINTS" id="PR00738">
    <property type="entry name" value="GLHYDRLASE20"/>
</dbReference>
<keyword evidence="9" id="KW-1185">Reference proteome</keyword>
<evidence type="ECO:0000256" key="3">
    <source>
        <dbReference type="ARBA" id="ARBA00023180"/>
    </source>
</evidence>
<evidence type="ECO:0000313" key="8">
    <source>
        <dbReference type="EMBL" id="MFC3115720.1"/>
    </source>
</evidence>
<evidence type="ECO:0000256" key="5">
    <source>
        <dbReference type="SAM" id="SignalP"/>
    </source>
</evidence>
<dbReference type="PANTHER" id="PTHR22600:SF21">
    <property type="entry name" value="BETA-HEXOSAMINIDASE A"/>
    <property type="match status" value="1"/>
</dbReference>
<dbReference type="InterPro" id="IPR015883">
    <property type="entry name" value="Glyco_hydro_20_cat"/>
</dbReference>
<gene>
    <name evidence="8" type="ORF">ACFODX_09150</name>
</gene>
<dbReference type="InterPro" id="IPR017853">
    <property type="entry name" value="GH"/>
</dbReference>
<reference evidence="9" key="1">
    <citation type="journal article" date="2019" name="Int. J. Syst. Evol. Microbiol.">
        <title>The Global Catalogue of Microorganisms (GCM) 10K type strain sequencing project: providing services to taxonomists for standard genome sequencing and annotation.</title>
        <authorList>
            <consortium name="The Broad Institute Genomics Platform"/>
            <consortium name="The Broad Institute Genome Sequencing Center for Infectious Disease"/>
            <person name="Wu L."/>
            <person name="Ma J."/>
        </authorList>
    </citation>
    <scope>NUCLEOTIDE SEQUENCE [LARGE SCALE GENOMIC DNA]</scope>
    <source>
        <strain evidence="9">KCTC 52237</strain>
    </source>
</reference>
<dbReference type="Gene3D" id="3.20.20.80">
    <property type="entry name" value="Glycosidases"/>
    <property type="match status" value="2"/>
</dbReference>
<evidence type="ECO:0000259" key="6">
    <source>
        <dbReference type="Pfam" id="PF00728"/>
    </source>
</evidence>
<name>A0ABV7FEK8_9GAMM</name>
<evidence type="ECO:0000256" key="2">
    <source>
        <dbReference type="ARBA" id="ARBA00022801"/>
    </source>
</evidence>
<keyword evidence="5" id="KW-0732">Signal</keyword>
<dbReference type="SUPFAM" id="SSF55545">
    <property type="entry name" value="beta-N-acetylhexosaminidase-like domain"/>
    <property type="match status" value="1"/>
</dbReference>
<feature type="domain" description="Glycoside hydrolase family 20 catalytic" evidence="6">
    <location>
        <begin position="165"/>
        <end position="420"/>
    </location>
</feature>
<evidence type="ECO:0000313" key="9">
    <source>
        <dbReference type="Proteomes" id="UP001595555"/>
    </source>
</evidence>
<feature type="domain" description="Beta-hexosaminidase eukaryotic type N-terminal" evidence="7">
    <location>
        <begin position="29"/>
        <end position="144"/>
    </location>
</feature>
<dbReference type="Pfam" id="PF00728">
    <property type="entry name" value="Glyco_hydro_20"/>
    <property type="match status" value="2"/>
</dbReference>
<evidence type="ECO:0000256" key="4">
    <source>
        <dbReference type="ARBA" id="ARBA00023295"/>
    </source>
</evidence>
<dbReference type="InterPro" id="IPR029019">
    <property type="entry name" value="HEX_eukaryotic_N"/>
</dbReference>
<keyword evidence="3" id="KW-0325">Glycoprotein</keyword>
<dbReference type="InterPro" id="IPR029018">
    <property type="entry name" value="Hex-like_dom2"/>
</dbReference>
<protein>
    <submittedName>
        <fullName evidence="8">Beta-N-acetylhexosaminidase</fullName>
    </submittedName>
</protein>
<proteinExistence type="inferred from homology"/>
<feature type="signal peptide" evidence="5">
    <location>
        <begin position="1"/>
        <end position="22"/>
    </location>
</feature>
<dbReference type="Pfam" id="PF14845">
    <property type="entry name" value="Glycohydro_20b2"/>
    <property type="match status" value="1"/>
</dbReference>
<dbReference type="RefSeq" id="WP_378118312.1">
    <property type="nucleotide sequence ID" value="NZ_JBHRTF010000004.1"/>
</dbReference>
<keyword evidence="2" id="KW-0378">Hydrolase</keyword>
<feature type="chain" id="PRO_5046162675" evidence="5">
    <location>
        <begin position="23"/>
        <end position="798"/>
    </location>
</feature>
<dbReference type="SUPFAM" id="SSF51445">
    <property type="entry name" value="(Trans)glycosidases"/>
    <property type="match status" value="1"/>
</dbReference>
<dbReference type="InterPro" id="IPR025705">
    <property type="entry name" value="Beta_hexosaminidase_sua/sub"/>
</dbReference>
<evidence type="ECO:0000259" key="7">
    <source>
        <dbReference type="Pfam" id="PF14845"/>
    </source>
</evidence>
<sequence length="798" mass="90762">MNFMWRVLLFLFCGGLALVAVAQESALPLMPYPQQLTHHSDKPALVLGKNWTLAVKGEKSRELDAALKRFADRVERQTGTAIRFKNTGENNAQLLIAIKEFTPMSPFIKDWDESYELGINHQQITLSAKQTLGILRGLETLLQLIGLQEKTIQLPQVAINDFPRFKWRGLLLDTSRHFFSVDTIKRQLDAMAAAKYNIFHWHLTDDQGWRFESKRYPKLQQLASDGEFYTQAQMRDIVAYAQARGIQVLPEIDVPGHASAIAVAYPELMSAPGPYVMEYRWGVHKPTLNPANEKVYEFVDALVAEAKAIFPFEYLHIGGDEVDPEHWNNNADIQAFMRANKIKDSEALQAYFNQRVQKILQKHQRHMIGWDEILHPELPSNIVIQSWRGQDGVNQAAAAGFQTILSTGYYLDQPQTAAYHYRNDPLPSVPDENSFSGLIENKKVAETIASWSFELPRKRGSPVTGSFSLINGSKGFIDFAGKSRRAVTVQLWTKSAAVFSLDSWMGPVEFRVEFIGDEVQGRAIVGNAPYRLSGKKIAPQVMAKTQLMIPTGAQAQALVLGGEAALWAEIVDEQSIDIRIWPRAFVIAERLWSAQELQDENAMYLRKNAVANWAEVSTGLLHRVQSQQALEKLFGKGSLTAVSAFIELLQPAYYYHRQHEKSAYETYSKADPLNRLADALPAENERLRQFERQLELWLQNPGFTDNYQYLNAELQRWVNLHQALIPYFKEQLWLVPLAAKNKELIVLTQELLRLVHERQNISAVQKAQLQKRLLAYSQIEQEMIFALVFSAQKILDSL</sequence>
<dbReference type="PANTHER" id="PTHR22600">
    <property type="entry name" value="BETA-HEXOSAMINIDASE"/>
    <property type="match status" value="1"/>
</dbReference>
<feature type="domain" description="Glycoside hydrolase family 20 catalytic" evidence="6">
    <location>
        <begin position="553"/>
        <end position="594"/>
    </location>
</feature>
<comment type="caution">
    <text evidence="8">The sequence shown here is derived from an EMBL/GenBank/DDBJ whole genome shotgun (WGS) entry which is preliminary data.</text>
</comment>
<accession>A0ABV7FEK8</accession>
<dbReference type="Proteomes" id="UP001595555">
    <property type="component" value="Unassembled WGS sequence"/>
</dbReference>
<dbReference type="Gene3D" id="3.30.379.10">
    <property type="entry name" value="Chitobiase/beta-hexosaminidase domain 2-like"/>
    <property type="match status" value="1"/>
</dbReference>
<organism evidence="8 9">
    <name type="scientific">Cellvibrio fontiphilus</name>
    <dbReference type="NCBI Taxonomy" id="1815559"/>
    <lineage>
        <taxon>Bacteria</taxon>
        <taxon>Pseudomonadati</taxon>
        <taxon>Pseudomonadota</taxon>
        <taxon>Gammaproteobacteria</taxon>
        <taxon>Cellvibrionales</taxon>
        <taxon>Cellvibrionaceae</taxon>
        <taxon>Cellvibrio</taxon>
    </lineage>
</organism>
<dbReference type="EMBL" id="JBHRTF010000004">
    <property type="protein sequence ID" value="MFC3115720.1"/>
    <property type="molecule type" value="Genomic_DNA"/>
</dbReference>
<comment type="similarity">
    <text evidence="1">Belongs to the glycosyl hydrolase 20 family.</text>
</comment>